<keyword evidence="2" id="KW-1185">Reference proteome</keyword>
<evidence type="ECO:0000313" key="2">
    <source>
        <dbReference type="Proteomes" id="UP000308600"/>
    </source>
</evidence>
<organism evidence="1 2">
    <name type="scientific">Pluteus cervinus</name>
    <dbReference type="NCBI Taxonomy" id="181527"/>
    <lineage>
        <taxon>Eukaryota</taxon>
        <taxon>Fungi</taxon>
        <taxon>Dikarya</taxon>
        <taxon>Basidiomycota</taxon>
        <taxon>Agaricomycotina</taxon>
        <taxon>Agaricomycetes</taxon>
        <taxon>Agaricomycetidae</taxon>
        <taxon>Agaricales</taxon>
        <taxon>Pluteineae</taxon>
        <taxon>Pluteaceae</taxon>
        <taxon>Pluteus</taxon>
    </lineage>
</organism>
<evidence type="ECO:0000313" key="1">
    <source>
        <dbReference type="EMBL" id="TFK64529.1"/>
    </source>
</evidence>
<dbReference type="Proteomes" id="UP000308600">
    <property type="component" value="Unassembled WGS sequence"/>
</dbReference>
<reference evidence="1 2" key="1">
    <citation type="journal article" date="2019" name="Nat. Ecol. Evol.">
        <title>Megaphylogeny resolves global patterns of mushroom evolution.</title>
        <authorList>
            <person name="Varga T."/>
            <person name="Krizsan K."/>
            <person name="Foldi C."/>
            <person name="Dima B."/>
            <person name="Sanchez-Garcia M."/>
            <person name="Sanchez-Ramirez S."/>
            <person name="Szollosi G.J."/>
            <person name="Szarkandi J.G."/>
            <person name="Papp V."/>
            <person name="Albert L."/>
            <person name="Andreopoulos W."/>
            <person name="Angelini C."/>
            <person name="Antonin V."/>
            <person name="Barry K.W."/>
            <person name="Bougher N.L."/>
            <person name="Buchanan P."/>
            <person name="Buyck B."/>
            <person name="Bense V."/>
            <person name="Catcheside P."/>
            <person name="Chovatia M."/>
            <person name="Cooper J."/>
            <person name="Damon W."/>
            <person name="Desjardin D."/>
            <person name="Finy P."/>
            <person name="Geml J."/>
            <person name="Haridas S."/>
            <person name="Hughes K."/>
            <person name="Justo A."/>
            <person name="Karasinski D."/>
            <person name="Kautmanova I."/>
            <person name="Kiss B."/>
            <person name="Kocsube S."/>
            <person name="Kotiranta H."/>
            <person name="LaButti K.M."/>
            <person name="Lechner B.E."/>
            <person name="Liimatainen K."/>
            <person name="Lipzen A."/>
            <person name="Lukacs Z."/>
            <person name="Mihaltcheva S."/>
            <person name="Morgado L.N."/>
            <person name="Niskanen T."/>
            <person name="Noordeloos M.E."/>
            <person name="Ohm R.A."/>
            <person name="Ortiz-Santana B."/>
            <person name="Ovrebo C."/>
            <person name="Racz N."/>
            <person name="Riley R."/>
            <person name="Savchenko A."/>
            <person name="Shiryaev A."/>
            <person name="Soop K."/>
            <person name="Spirin V."/>
            <person name="Szebenyi C."/>
            <person name="Tomsovsky M."/>
            <person name="Tulloss R.E."/>
            <person name="Uehling J."/>
            <person name="Grigoriev I.V."/>
            <person name="Vagvolgyi C."/>
            <person name="Papp T."/>
            <person name="Martin F.M."/>
            <person name="Miettinen O."/>
            <person name="Hibbett D.S."/>
            <person name="Nagy L.G."/>
        </authorList>
    </citation>
    <scope>NUCLEOTIDE SEQUENCE [LARGE SCALE GENOMIC DNA]</scope>
    <source>
        <strain evidence="1 2">NL-1719</strain>
    </source>
</reference>
<sequence length="330" mass="36241">MASTLPPEVQPIITYLTAPQLLGVMFNWGLWGILTVQVFVYYLCFQDKLSVRCLVYGLYTIECLQTALSTWDAFQWFSAGFGDLAVLNNPLASPYDSPVIDAIISLCVQLFFCWRIFVLSKSRIISAIIATISVAQAGAGIASGIKAGQIGDLSKLREFLIPELSVWLGGAALADVLIAITMTFLLLNQRTDMKSSDFIIKRIITLTIETNALSASVAIITLILFIAEPKYPLFICPPYVLGKLYTNTLLVIFNNRIAMTRGTRLRAASNQVDLRALQPSTNGSSGKVPTFTNRGHIEVSVTQDFGSSVINTTTDNLNEYSMDSKLDQKV</sequence>
<gene>
    <name evidence="1" type="ORF">BDN72DRAFT_846517</name>
</gene>
<name>A0ACD3AGM0_9AGAR</name>
<protein>
    <submittedName>
        <fullName evidence="1">Uncharacterized protein</fullName>
    </submittedName>
</protein>
<accession>A0ACD3AGM0</accession>
<proteinExistence type="predicted"/>
<dbReference type="EMBL" id="ML208471">
    <property type="protein sequence ID" value="TFK64529.1"/>
    <property type="molecule type" value="Genomic_DNA"/>
</dbReference>